<organism evidence="1 2">
    <name type="scientific">Mycobacteroides abscessus 1948</name>
    <dbReference type="NCBI Taxonomy" id="1299323"/>
    <lineage>
        <taxon>Bacteria</taxon>
        <taxon>Bacillati</taxon>
        <taxon>Actinomycetota</taxon>
        <taxon>Actinomycetes</taxon>
        <taxon>Mycobacteriales</taxon>
        <taxon>Mycobacteriaceae</taxon>
        <taxon>Mycobacteroides</taxon>
        <taxon>Mycobacteroides abscessus</taxon>
    </lineage>
</organism>
<protein>
    <submittedName>
        <fullName evidence="1">Uncharacterized protein</fullName>
    </submittedName>
</protein>
<proteinExistence type="predicted"/>
<dbReference type="Proteomes" id="UP000021210">
    <property type="component" value="Unassembled WGS sequence"/>
</dbReference>
<gene>
    <name evidence="1" type="ORF">I542_0983</name>
</gene>
<evidence type="ECO:0000313" key="1">
    <source>
        <dbReference type="EMBL" id="EUA60847.1"/>
    </source>
</evidence>
<sequence length="42" mass="4581">MICGLPGTASCPPPGDIDIPSLAIPNYYHRLSLAYRLQVGYF</sequence>
<comment type="caution">
    <text evidence="1">The sequence shown here is derived from an EMBL/GenBank/DDBJ whole genome shotgun (WGS) entry which is preliminary data.</text>
</comment>
<accession>A0A829QDH2</accession>
<dbReference type="EMBL" id="JAOH01000002">
    <property type="protein sequence ID" value="EUA60847.1"/>
    <property type="molecule type" value="Genomic_DNA"/>
</dbReference>
<reference evidence="1 2" key="1">
    <citation type="submission" date="2013-12" db="EMBL/GenBank/DDBJ databases">
        <authorList>
            <person name="Zelazny A."/>
            <person name="Olivier K."/>
            <person name="Holland S."/>
            <person name="Lenaerts A."/>
            <person name="Ordway D."/>
            <person name="DeGroote M.A."/>
            <person name="Parker T."/>
            <person name="Sizemore C."/>
            <person name="Tallon L.J."/>
            <person name="Sadzewicz L.K."/>
            <person name="Sengamalay N."/>
            <person name="Fraser C.M."/>
            <person name="Hine E."/>
            <person name="Shefchek K.A."/>
            <person name="Das S.P."/>
            <person name="Tettelin H."/>
        </authorList>
    </citation>
    <scope>NUCLEOTIDE SEQUENCE [LARGE SCALE GENOMIC DNA]</scope>
    <source>
        <strain evidence="1 2">1948</strain>
    </source>
</reference>
<evidence type="ECO:0000313" key="2">
    <source>
        <dbReference type="Proteomes" id="UP000021210"/>
    </source>
</evidence>
<dbReference type="AlphaFoldDB" id="A0A829QDH2"/>
<name>A0A829QDH2_9MYCO</name>